<feature type="transmembrane region" description="Helical" evidence="1">
    <location>
        <begin position="188"/>
        <end position="209"/>
    </location>
</feature>
<accession>A0A3L9E0B9</accession>
<protein>
    <submittedName>
        <fullName evidence="2">GntP family permease</fullName>
    </submittedName>
</protein>
<feature type="transmembrane region" description="Helical" evidence="1">
    <location>
        <begin position="28"/>
        <end position="47"/>
    </location>
</feature>
<dbReference type="GO" id="GO:0005886">
    <property type="term" value="C:plasma membrane"/>
    <property type="evidence" value="ECO:0007669"/>
    <property type="project" value="TreeGrafter"/>
</dbReference>
<feature type="transmembrane region" description="Helical" evidence="1">
    <location>
        <begin position="308"/>
        <end position="327"/>
    </location>
</feature>
<dbReference type="EMBL" id="RCVM01000002">
    <property type="protein sequence ID" value="RLY04862.1"/>
    <property type="molecule type" value="Genomic_DNA"/>
</dbReference>
<dbReference type="GO" id="GO:0015128">
    <property type="term" value="F:gluconate transmembrane transporter activity"/>
    <property type="evidence" value="ECO:0007669"/>
    <property type="project" value="InterPro"/>
</dbReference>
<keyword evidence="3" id="KW-1185">Reference proteome</keyword>
<dbReference type="InterPro" id="IPR003474">
    <property type="entry name" value="Glcn_transporter"/>
</dbReference>
<reference evidence="2 3" key="1">
    <citation type="submission" date="2018-10" db="EMBL/GenBank/DDBJ databases">
        <title>Streptococcus hillyeri sp. nov., isolated from equine tracheal sample.</title>
        <authorList>
            <person name="Macfadyen A.C."/>
            <person name="Waller A."/>
            <person name="Paterson G.K."/>
        </authorList>
    </citation>
    <scope>NUCLEOTIDE SEQUENCE [LARGE SCALE GENOMIC DNA]</scope>
    <source>
        <strain evidence="2 3">28462</strain>
    </source>
</reference>
<feature type="transmembrane region" description="Helical" evidence="1">
    <location>
        <begin position="107"/>
        <end position="135"/>
    </location>
</feature>
<dbReference type="PANTHER" id="PTHR30354">
    <property type="entry name" value="GNT FAMILY GLUCONATE TRANSPORTER"/>
    <property type="match status" value="1"/>
</dbReference>
<gene>
    <name evidence="2" type="ORF">EAF07_02440</name>
</gene>
<evidence type="ECO:0000313" key="2">
    <source>
        <dbReference type="EMBL" id="RLY04862.1"/>
    </source>
</evidence>
<keyword evidence="1" id="KW-0812">Transmembrane</keyword>
<evidence type="ECO:0000313" key="3">
    <source>
        <dbReference type="Proteomes" id="UP000279194"/>
    </source>
</evidence>
<keyword evidence="1" id="KW-1133">Transmembrane helix</keyword>
<comment type="caution">
    <text evidence="2">The sequence shown here is derived from an EMBL/GenBank/DDBJ whole genome shotgun (WGS) entry which is preliminary data.</text>
</comment>
<organism evidence="2 3">
    <name type="scientific">Streptococcus hillyeri</name>
    <dbReference type="NCBI Taxonomy" id="2282420"/>
    <lineage>
        <taxon>Bacteria</taxon>
        <taxon>Bacillati</taxon>
        <taxon>Bacillota</taxon>
        <taxon>Bacilli</taxon>
        <taxon>Lactobacillales</taxon>
        <taxon>Streptococcaceae</taxon>
        <taxon>Streptococcus</taxon>
    </lineage>
</organism>
<dbReference type="AlphaFoldDB" id="A0A3L9E0B9"/>
<dbReference type="OrthoDB" id="86125at2"/>
<feature type="transmembrane region" description="Helical" evidence="1">
    <location>
        <begin position="6"/>
        <end position="23"/>
    </location>
</feature>
<dbReference type="PANTHER" id="PTHR30354:SF7">
    <property type="entry name" value="BLL7963 PROTEIN"/>
    <property type="match status" value="1"/>
</dbReference>
<dbReference type="Proteomes" id="UP000279194">
    <property type="component" value="Unassembled WGS sequence"/>
</dbReference>
<keyword evidence="1" id="KW-0472">Membrane</keyword>
<proteinExistence type="predicted"/>
<feature type="transmembrane region" description="Helical" evidence="1">
    <location>
        <begin position="423"/>
        <end position="445"/>
    </location>
</feature>
<sequence>MDSGFISLLGILLALFFLIWGSFKQIPILVLGPVAAVVVIFLSGLPLTETLTGEYAESFAGFAKSNFLIFLPATVLGSMLGDSGAAQDIANKIAEWSMRKGGKNAKFWVLMGLSLITAILSFGGVSGFVVIFTIAPICFRIFKELDIPWHFIIAVSVYGGSMWTAILPGSPAIQNLIPMESLGTKPTAAPVLGIIAAGVSILFGAWYIWWMLKRNENRGEGFEKSGHKMEAASQILAMKAMDKKTTTLDFIKALTPSIVLIVAMNVFDVAPYLSLTLGCLVCFALYFNKFVNFRNTMADGVNSTMKSIMNVAAVVGFGGVVAVAPGFDYLVANLDKIPGPPLIQLAIATNLVAGITGSASGGEAISLNVFAPRFLKQGISADVLHRMVNISCYGLDSLPHNGSVINRLNYTHLTHKEGYYHEFWLGAAFPLVNSIFIAVLASFGIV</sequence>
<evidence type="ECO:0000256" key="1">
    <source>
        <dbReference type="SAM" id="Phobius"/>
    </source>
</evidence>
<feature type="transmembrane region" description="Helical" evidence="1">
    <location>
        <begin position="147"/>
        <end position="167"/>
    </location>
</feature>
<name>A0A3L9E0B9_9STRE</name>
<dbReference type="RefSeq" id="WP_121834703.1">
    <property type="nucleotide sequence ID" value="NZ_CP163513.1"/>
</dbReference>
<feature type="transmembrane region" description="Helical" evidence="1">
    <location>
        <begin position="269"/>
        <end position="287"/>
    </location>
</feature>